<gene>
    <name evidence="2" type="ORF">D1010_06625</name>
</gene>
<dbReference type="EMBL" id="CP045143">
    <property type="protein sequence ID" value="QFR23104.1"/>
    <property type="molecule type" value="Genomic_DNA"/>
</dbReference>
<dbReference type="KEGG" id="lhb:D1010_06625"/>
<organism evidence="2 3">
    <name type="scientific">Schleiferilactobacillus harbinensis</name>
    <dbReference type="NCBI Taxonomy" id="304207"/>
    <lineage>
        <taxon>Bacteria</taxon>
        <taxon>Bacillati</taxon>
        <taxon>Bacillota</taxon>
        <taxon>Bacilli</taxon>
        <taxon>Lactobacillales</taxon>
        <taxon>Lactobacillaceae</taxon>
        <taxon>Schleiferilactobacillus</taxon>
    </lineage>
</organism>
<evidence type="ECO:0000256" key="1">
    <source>
        <dbReference type="SAM" id="Phobius"/>
    </source>
</evidence>
<accession>A0A5P8M491</accession>
<dbReference type="AlphaFoldDB" id="A0A5P8M491"/>
<sequence length="67" mass="6887">MKSLQTQILAFFALLGHSLVGILAISGFFVIGAGAFSLGRTVGLFVSGGLMVLLAVILWLPDPAGRG</sequence>
<feature type="transmembrane region" description="Helical" evidence="1">
    <location>
        <begin position="42"/>
        <end position="60"/>
    </location>
</feature>
<dbReference type="Proteomes" id="UP000326779">
    <property type="component" value="Chromosome"/>
</dbReference>
<feature type="transmembrane region" description="Helical" evidence="1">
    <location>
        <begin position="12"/>
        <end position="36"/>
    </location>
</feature>
<reference evidence="2 3" key="1">
    <citation type="submission" date="2019-10" db="EMBL/GenBank/DDBJ databases">
        <title>The completed genome of Lactobacillus harbinensis M1.</title>
        <authorList>
            <person name="Zheng Y."/>
        </authorList>
    </citation>
    <scope>NUCLEOTIDE SEQUENCE [LARGE SCALE GENOMIC DNA]</scope>
    <source>
        <strain evidence="2 3">M1</strain>
    </source>
</reference>
<keyword evidence="1" id="KW-0812">Transmembrane</keyword>
<evidence type="ECO:0000313" key="3">
    <source>
        <dbReference type="Proteomes" id="UP000326779"/>
    </source>
</evidence>
<dbReference type="RefSeq" id="WP_152260530.1">
    <property type="nucleotide sequence ID" value="NZ_CP045143.1"/>
</dbReference>
<keyword evidence="1" id="KW-1133">Transmembrane helix</keyword>
<name>A0A5P8M491_9LACO</name>
<keyword evidence="1" id="KW-0472">Membrane</keyword>
<proteinExistence type="predicted"/>
<evidence type="ECO:0000313" key="2">
    <source>
        <dbReference type="EMBL" id="QFR23104.1"/>
    </source>
</evidence>
<protein>
    <submittedName>
        <fullName evidence="2">Uncharacterized protein</fullName>
    </submittedName>
</protein>